<dbReference type="GO" id="GO:0030436">
    <property type="term" value="P:asexual sporulation"/>
    <property type="evidence" value="ECO:0007669"/>
    <property type="project" value="InterPro"/>
</dbReference>
<feature type="transmembrane region" description="Helical" evidence="2">
    <location>
        <begin position="6"/>
        <end position="25"/>
    </location>
</feature>
<evidence type="ECO:0000256" key="2">
    <source>
        <dbReference type="SAM" id="Phobius"/>
    </source>
</evidence>
<feature type="active site" evidence="1">
    <location>
        <position position="185"/>
    </location>
</feature>
<feature type="transmembrane region" description="Helical" evidence="2">
    <location>
        <begin position="129"/>
        <end position="153"/>
    </location>
</feature>
<keyword evidence="2" id="KW-1133">Transmembrane helix</keyword>
<dbReference type="GO" id="GO:0004190">
    <property type="term" value="F:aspartic-type endopeptidase activity"/>
    <property type="evidence" value="ECO:0007669"/>
    <property type="project" value="InterPro"/>
</dbReference>
<protein>
    <recommendedName>
        <fullName evidence="5">Stage II sporulation protein GA (Sporulation sigma-E factor processing peptidase)</fullName>
    </recommendedName>
</protein>
<dbReference type="InterPro" id="IPR005081">
    <property type="entry name" value="SpoIIGA"/>
</dbReference>
<evidence type="ECO:0008006" key="5">
    <source>
        <dbReference type="Google" id="ProtNLM"/>
    </source>
</evidence>
<feature type="transmembrane region" description="Helical" evidence="2">
    <location>
        <begin position="32"/>
        <end position="52"/>
    </location>
</feature>
<sequence>MVVYIDLIFLMNLLIDGSLLLVTAWMRKQKVVIWRLVVSASLGATYVLMMFLPELSFLFTFLVKFLFSVAMLWIAFGFGSMQTYLRNMGAFYIVNFAAAGGILGIHYLLQNSGEVWSGIWYSASGGLGFSIKIGALFTFVVFFIVLLWFKVVVASRRKQEKMSSFYAEVIVTIQNTEIRCTGLIDTGNQLTDPLSRMPVMVMEASLWRDYLPESVGTNWTTERADNLIMEWTEDESFRWRDRLRLVPYRGLNRGTQFMIALKPDEVKVIMDGQEVRTTRVLVGLDGGSLSSDNAYRAIIHPQLTEGSKERNIHSTDVVMALGDAQMTGDEMGGKETCV</sequence>
<dbReference type="Pfam" id="PF03419">
    <property type="entry name" value="Peptidase_U4"/>
    <property type="match status" value="1"/>
</dbReference>
<dbReference type="RefSeq" id="WP_091226538.1">
    <property type="nucleotide sequence ID" value="NZ_FNBG01000002.1"/>
</dbReference>
<dbReference type="PIRSF" id="PIRSF018571">
    <property type="entry name" value="SpoIIGA"/>
    <property type="match status" value="1"/>
</dbReference>
<dbReference type="OrthoDB" id="2690199at2"/>
<keyword evidence="2" id="KW-0812">Transmembrane</keyword>
<accession>A0A1G7FLM7</accession>
<dbReference type="AlphaFoldDB" id="A0A1G7FLM7"/>
<dbReference type="STRING" id="670482.SAMN04488542_10251"/>
<dbReference type="GO" id="GO:0006508">
    <property type="term" value="P:proteolysis"/>
    <property type="evidence" value="ECO:0007669"/>
    <property type="project" value="InterPro"/>
</dbReference>
<gene>
    <name evidence="3" type="ORF">SAMN04488542_10251</name>
</gene>
<proteinExistence type="predicted"/>
<name>A0A1G7FLM7_9BACL</name>
<organism evidence="3 4">
    <name type="scientific">Fontibacillus panacisegetis</name>
    <dbReference type="NCBI Taxonomy" id="670482"/>
    <lineage>
        <taxon>Bacteria</taxon>
        <taxon>Bacillati</taxon>
        <taxon>Bacillota</taxon>
        <taxon>Bacilli</taxon>
        <taxon>Bacillales</taxon>
        <taxon>Paenibacillaceae</taxon>
        <taxon>Fontibacillus</taxon>
    </lineage>
</organism>
<dbReference type="NCBIfam" id="TIGR02854">
    <property type="entry name" value="spore_II_GA"/>
    <property type="match status" value="1"/>
</dbReference>
<feature type="transmembrane region" description="Helical" evidence="2">
    <location>
        <begin position="58"/>
        <end position="78"/>
    </location>
</feature>
<dbReference type="EMBL" id="FNBG01000002">
    <property type="protein sequence ID" value="SDE76841.1"/>
    <property type="molecule type" value="Genomic_DNA"/>
</dbReference>
<dbReference type="Proteomes" id="UP000198972">
    <property type="component" value="Unassembled WGS sequence"/>
</dbReference>
<keyword evidence="2" id="KW-0472">Membrane</keyword>
<keyword evidence="4" id="KW-1185">Reference proteome</keyword>
<reference evidence="3 4" key="1">
    <citation type="submission" date="2016-10" db="EMBL/GenBank/DDBJ databases">
        <authorList>
            <person name="de Groot N.N."/>
        </authorList>
    </citation>
    <scope>NUCLEOTIDE SEQUENCE [LARGE SCALE GENOMIC DNA]</scope>
    <source>
        <strain evidence="3 4">DSM 28129</strain>
    </source>
</reference>
<evidence type="ECO:0000313" key="3">
    <source>
        <dbReference type="EMBL" id="SDE76841.1"/>
    </source>
</evidence>
<feature type="transmembrane region" description="Helical" evidence="2">
    <location>
        <begin position="90"/>
        <end position="109"/>
    </location>
</feature>
<evidence type="ECO:0000313" key="4">
    <source>
        <dbReference type="Proteomes" id="UP000198972"/>
    </source>
</evidence>
<evidence type="ECO:0000256" key="1">
    <source>
        <dbReference type="PIRSR" id="PIRSR018571-1"/>
    </source>
</evidence>